<evidence type="ECO:0000256" key="1">
    <source>
        <dbReference type="SAM" id="MobiDB-lite"/>
    </source>
</evidence>
<feature type="region of interest" description="Disordered" evidence="1">
    <location>
        <begin position="108"/>
        <end position="143"/>
    </location>
</feature>
<dbReference type="AlphaFoldDB" id="A0A5A7P3U0"/>
<sequence length="160" mass="18003">MFSQFEGANETRTTGLFPLFPVHRPYLKDAQRRREDLVTFSFPKSITTDDHLLSAGCLPSFGNKLRRRLLGRRRLFQSIHNAFRLPLSPSHGPSRTTSLSPTHKLVSSARAVASHLHSTDPSPDHPKHTSTSVVPPPDHHVHRTPFVEMSHADVSARHCH</sequence>
<gene>
    <name evidence="2" type="ORF">STAS_02958</name>
</gene>
<reference evidence="3" key="1">
    <citation type="journal article" date="2019" name="Curr. Biol.">
        <title>Genome Sequence of Striga asiatica Provides Insight into the Evolution of Plant Parasitism.</title>
        <authorList>
            <person name="Yoshida S."/>
            <person name="Kim S."/>
            <person name="Wafula E.K."/>
            <person name="Tanskanen J."/>
            <person name="Kim Y.M."/>
            <person name="Honaas L."/>
            <person name="Yang Z."/>
            <person name="Spallek T."/>
            <person name="Conn C.E."/>
            <person name="Ichihashi Y."/>
            <person name="Cheong K."/>
            <person name="Cui S."/>
            <person name="Der J.P."/>
            <person name="Gundlach H."/>
            <person name="Jiao Y."/>
            <person name="Hori C."/>
            <person name="Ishida J.K."/>
            <person name="Kasahara H."/>
            <person name="Kiba T."/>
            <person name="Kim M.S."/>
            <person name="Koo N."/>
            <person name="Laohavisit A."/>
            <person name="Lee Y.H."/>
            <person name="Lumba S."/>
            <person name="McCourt P."/>
            <person name="Mortimer J.C."/>
            <person name="Mutuku J.M."/>
            <person name="Nomura T."/>
            <person name="Sasaki-Sekimoto Y."/>
            <person name="Seto Y."/>
            <person name="Wang Y."/>
            <person name="Wakatake T."/>
            <person name="Sakakibara H."/>
            <person name="Demura T."/>
            <person name="Yamaguchi S."/>
            <person name="Yoneyama K."/>
            <person name="Manabe R.I."/>
            <person name="Nelson D.C."/>
            <person name="Schulman A.H."/>
            <person name="Timko M.P."/>
            <person name="dePamphilis C.W."/>
            <person name="Choi D."/>
            <person name="Shirasu K."/>
        </authorList>
    </citation>
    <scope>NUCLEOTIDE SEQUENCE [LARGE SCALE GENOMIC DNA]</scope>
    <source>
        <strain evidence="3">cv. UVA1</strain>
    </source>
</reference>
<proteinExistence type="predicted"/>
<name>A0A5A7P3U0_STRAF</name>
<evidence type="ECO:0000313" key="2">
    <source>
        <dbReference type="EMBL" id="GER27267.1"/>
    </source>
</evidence>
<organism evidence="2 3">
    <name type="scientific">Striga asiatica</name>
    <name type="common">Asiatic witchweed</name>
    <name type="synonym">Buchnera asiatica</name>
    <dbReference type="NCBI Taxonomy" id="4170"/>
    <lineage>
        <taxon>Eukaryota</taxon>
        <taxon>Viridiplantae</taxon>
        <taxon>Streptophyta</taxon>
        <taxon>Embryophyta</taxon>
        <taxon>Tracheophyta</taxon>
        <taxon>Spermatophyta</taxon>
        <taxon>Magnoliopsida</taxon>
        <taxon>eudicotyledons</taxon>
        <taxon>Gunneridae</taxon>
        <taxon>Pentapetalae</taxon>
        <taxon>asterids</taxon>
        <taxon>lamiids</taxon>
        <taxon>Lamiales</taxon>
        <taxon>Orobanchaceae</taxon>
        <taxon>Buchnereae</taxon>
        <taxon>Striga</taxon>
    </lineage>
</organism>
<dbReference type="Proteomes" id="UP000325081">
    <property type="component" value="Unassembled WGS sequence"/>
</dbReference>
<keyword evidence="2" id="KW-0812">Transmembrane</keyword>
<dbReference type="EMBL" id="BKCP01001669">
    <property type="protein sequence ID" value="GER27267.1"/>
    <property type="molecule type" value="Genomic_DNA"/>
</dbReference>
<evidence type="ECO:0000313" key="3">
    <source>
        <dbReference type="Proteomes" id="UP000325081"/>
    </source>
</evidence>
<accession>A0A5A7P3U0</accession>
<comment type="caution">
    <text evidence="2">The sequence shown here is derived from an EMBL/GenBank/DDBJ whole genome shotgun (WGS) entry which is preliminary data.</text>
</comment>
<keyword evidence="2" id="KW-0472">Membrane</keyword>
<protein>
    <submittedName>
        <fullName evidence="2">Transmembrane protein 68</fullName>
    </submittedName>
</protein>
<keyword evidence="3" id="KW-1185">Reference proteome</keyword>